<dbReference type="GO" id="GO:0005524">
    <property type="term" value="F:ATP binding"/>
    <property type="evidence" value="ECO:0007669"/>
    <property type="project" value="InterPro"/>
</dbReference>
<dbReference type="InterPro" id="IPR001650">
    <property type="entry name" value="Helicase_C-like"/>
</dbReference>
<dbReference type="CDD" id="cd18799">
    <property type="entry name" value="SF2_C_EcoAI-like"/>
    <property type="match status" value="1"/>
</dbReference>
<dbReference type="PROSITE" id="PS51194">
    <property type="entry name" value="HELICASE_CTER"/>
    <property type="match status" value="1"/>
</dbReference>
<dbReference type="Pfam" id="PF11907">
    <property type="entry name" value="DUF3427"/>
    <property type="match status" value="1"/>
</dbReference>
<dbReference type="PANTHER" id="PTHR47962">
    <property type="entry name" value="ATP-DEPENDENT HELICASE LHR-RELATED-RELATED"/>
    <property type="match status" value="1"/>
</dbReference>
<dbReference type="Pfam" id="PF00271">
    <property type="entry name" value="Helicase_C"/>
    <property type="match status" value="1"/>
</dbReference>
<proteinExistence type="predicted"/>
<dbReference type="Gene3D" id="3.40.50.300">
    <property type="entry name" value="P-loop containing nucleotide triphosphate hydrolases"/>
    <property type="match status" value="2"/>
</dbReference>
<dbReference type="REBASE" id="289414">
    <property type="entry name" value="Tbi13354ORF1236P"/>
</dbReference>
<dbReference type="OrthoDB" id="9776021at2"/>
<dbReference type="SMART" id="SM00490">
    <property type="entry name" value="HELICc"/>
    <property type="match status" value="1"/>
</dbReference>
<dbReference type="Proteomes" id="UP000269542">
    <property type="component" value="Chromosome"/>
</dbReference>
<feature type="domain" description="Helicase ATP-binding" evidence="2">
    <location>
        <begin position="354"/>
        <end position="508"/>
    </location>
</feature>
<name>A0A3S4VTQ6_9ACTO</name>
<dbReference type="SMART" id="SM00487">
    <property type="entry name" value="DEXDc"/>
    <property type="match status" value="1"/>
</dbReference>
<dbReference type="RefSeq" id="WP_126416622.1">
    <property type="nucleotide sequence ID" value="NZ_LR134476.1"/>
</dbReference>
<evidence type="ECO:0000313" key="4">
    <source>
        <dbReference type="EMBL" id="VEI13521.1"/>
    </source>
</evidence>
<dbReference type="KEGG" id="tbw:NCTC13354_01236"/>
<dbReference type="InterPro" id="IPR021835">
    <property type="entry name" value="DUF3427"/>
</dbReference>
<dbReference type="EMBL" id="LR134476">
    <property type="protein sequence ID" value="VEI13521.1"/>
    <property type="molecule type" value="Genomic_DNA"/>
</dbReference>
<keyword evidence="5" id="KW-1185">Reference proteome</keyword>
<dbReference type="Gene3D" id="3.30.870.10">
    <property type="entry name" value="Endonuclease Chain A"/>
    <property type="match status" value="1"/>
</dbReference>
<evidence type="ECO:0000313" key="5">
    <source>
        <dbReference type="Proteomes" id="UP000269542"/>
    </source>
</evidence>
<dbReference type="SUPFAM" id="SSF56024">
    <property type="entry name" value="Phospholipase D/nuclease"/>
    <property type="match status" value="1"/>
</dbReference>
<gene>
    <name evidence="4" type="ORF">NCTC13354_01236</name>
</gene>
<feature type="region of interest" description="Disordered" evidence="1">
    <location>
        <begin position="1"/>
        <end position="31"/>
    </location>
</feature>
<dbReference type="Pfam" id="PF13091">
    <property type="entry name" value="PLDc_2"/>
    <property type="match status" value="1"/>
</dbReference>
<sequence>MRESKGSETNPGVPEPGKSTPGEPEPATDTPTVGLYEIVFDSHIRERFADVRDRVELRAVDQVDVPAVLSQHVADRLSTALQALDASDQLKLASQMLHTIDASTLELTDAHQAQKLLELKADAGSASLRRPNTPLTDAVLLTNAAQEPSINSELASEFFSADAVDVIMAFVKWTGLHTLLQPLQLLRDRGVPLRIVTSTYLGVTERKALDRLVQDFGAQVRVAYDGRSTRLHAKSWLIRRNTGFHTAFVGSSNLSRSAMLDGVEWNVRLAHTSTPAVFAKFQATFESYWNSPAFEEYVPDRDAARLDRALEEAAGHTPGGGRSPAALVSAGVDYSPLEVRPYPYQRRMLDDLALSRRHGHHENLVVAATGTGKTVVSALDWKRVSEQLAVELGRTPRTLFVAHRNEILQQARATFTEVIKRDNFGVLGTDSGPIARATLDLLASRGNTLFATIQSLHAHALEAIPPDFFDIVIIDEFHHAEAASYRRLLDHLQWRELVGLTATPERGDGVNVAHEFFGGRIATELRLWEALDEDLLVPFHYFMNNDGTDLSQVTVRAGEYDSAELSRLFTANDARFRLILRSLENRVLDPGTMRALCFCVDIAHAEYMAAKFTEAGLHAVAITSRNTDPQTRQGALDALARGELQIICAVDIFNEGVDIPSVDTLLMLRPTSSPTVFLQQLGRGLRRAPGKAVLTVLDFVGNQARDFAIHRKFRVLSGKSGRALEKAVEQGFPSLPSGCQIVLDEYSQDAVLRSVRDKIRVRFKDVVQDVRISAEQRGVSPVDYMLEQYLEDSMHDLPDLYARDKAGGRGVKAPWSWWRITQLAATGQEPPGQWDGVRVRLRNLARVNDAERAAQYVELLMSSEPVVPDDVRRSRYAHMLAYSFFPTGKYDGKNIGDVNEALQILRSVPGLAEELRQIFAVRLARDEALVANPKWADDKLSSVPLFVGADYSREELLAAIDVGKNFSGQKPGSMREGVHYSKELNLDALLVTLVKSEADFSPHTMYRDYAMSADSFHWESQATTPADSPTGRRYSSGSSNVALFIRTHKTDEFGGGAAYTFAGPATLKFVQGSKPMQVVWDLHHELPPDLYLSARAVAGA</sequence>
<dbReference type="GO" id="GO:0003677">
    <property type="term" value="F:DNA binding"/>
    <property type="evidence" value="ECO:0007669"/>
    <property type="project" value="InterPro"/>
</dbReference>
<reference evidence="4 5" key="1">
    <citation type="submission" date="2018-12" db="EMBL/GenBank/DDBJ databases">
        <authorList>
            <consortium name="Pathogen Informatics"/>
        </authorList>
    </citation>
    <scope>NUCLEOTIDE SEQUENCE [LARGE SCALE GENOMIC DNA]</scope>
    <source>
        <strain evidence="4 5">NCTC13354</strain>
    </source>
</reference>
<dbReference type="InterPro" id="IPR006935">
    <property type="entry name" value="Helicase/UvrB_N"/>
</dbReference>
<feature type="domain" description="Helicase C-terminal" evidence="3">
    <location>
        <begin position="575"/>
        <end position="740"/>
    </location>
</feature>
<evidence type="ECO:0000259" key="2">
    <source>
        <dbReference type="PROSITE" id="PS51192"/>
    </source>
</evidence>
<dbReference type="InterPro" id="IPR014001">
    <property type="entry name" value="Helicase_ATP-bd"/>
</dbReference>
<dbReference type="PANTHER" id="PTHR47962:SF7">
    <property type="entry name" value="MITOCHONDRIAL ATP-DEPENDENT HELICASE IRC3-RELATED"/>
    <property type="match status" value="1"/>
</dbReference>
<evidence type="ECO:0000256" key="1">
    <source>
        <dbReference type="SAM" id="MobiDB-lite"/>
    </source>
</evidence>
<protein>
    <submittedName>
        <fullName evidence="4">Type I restriction enzyme EcoKI subunit R</fullName>
    </submittedName>
</protein>
<accession>A0A3S4VTQ6</accession>
<dbReference type="PROSITE" id="PS51192">
    <property type="entry name" value="HELICASE_ATP_BIND_1"/>
    <property type="match status" value="1"/>
</dbReference>
<organism evidence="4 5">
    <name type="scientific">Trueperella bialowiezensis</name>
    <dbReference type="NCBI Taxonomy" id="312285"/>
    <lineage>
        <taxon>Bacteria</taxon>
        <taxon>Bacillati</taxon>
        <taxon>Actinomycetota</taxon>
        <taxon>Actinomycetes</taxon>
        <taxon>Actinomycetales</taxon>
        <taxon>Actinomycetaceae</taxon>
        <taxon>Trueperella</taxon>
    </lineage>
</organism>
<dbReference type="SUPFAM" id="SSF52540">
    <property type="entry name" value="P-loop containing nucleoside triphosphate hydrolases"/>
    <property type="match status" value="1"/>
</dbReference>
<dbReference type="GO" id="GO:0016887">
    <property type="term" value="F:ATP hydrolysis activity"/>
    <property type="evidence" value="ECO:0007669"/>
    <property type="project" value="TreeGrafter"/>
</dbReference>
<dbReference type="CDD" id="cd18032">
    <property type="entry name" value="DEXHc_RE_I_III_res"/>
    <property type="match status" value="1"/>
</dbReference>
<dbReference type="Pfam" id="PF04851">
    <property type="entry name" value="ResIII"/>
    <property type="match status" value="1"/>
</dbReference>
<evidence type="ECO:0000259" key="3">
    <source>
        <dbReference type="PROSITE" id="PS51194"/>
    </source>
</evidence>
<dbReference type="InterPro" id="IPR052511">
    <property type="entry name" value="ATP-dep_Helicase"/>
</dbReference>
<dbReference type="AlphaFoldDB" id="A0A3S4VTQ6"/>
<dbReference type="InterPro" id="IPR025202">
    <property type="entry name" value="PLD-like_dom"/>
</dbReference>
<dbReference type="InterPro" id="IPR027417">
    <property type="entry name" value="P-loop_NTPase"/>
</dbReference>